<dbReference type="AlphaFoldDB" id="A0A7C3G6X2"/>
<dbReference type="Proteomes" id="UP000886390">
    <property type="component" value="Unassembled WGS sequence"/>
</dbReference>
<evidence type="ECO:0000313" key="1">
    <source>
        <dbReference type="EMBL" id="HFB53952.1"/>
    </source>
</evidence>
<reference evidence="1" key="1">
    <citation type="journal article" date="2020" name="mSystems">
        <title>Genome- and Community-Level Interaction Insights into Carbon Utilization and Element Cycling Functions of Hydrothermarchaeota in Hydrothermal Sediment.</title>
        <authorList>
            <person name="Zhou Z."/>
            <person name="Liu Y."/>
            <person name="Xu W."/>
            <person name="Pan J."/>
            <person name="Luo Z.H."/>
            <person name="Li M."/>
        </authorList>
    </citation>
    <scope>NUCLEOTIDE SEQUENCE [LARGE SCALE GENOMIC DNA]</scope>
    <source>
        <strain evidence="1">HyVt-507</strain>
    </source>
</reference>
<comment type="caution">
    <text evidence="1">The sequence shown here is derived from an EMBL/GenBank/DDBJ whole genome shotgun (WGS) entry which is preliminary data.</text>
</comment>
<dbReference type="SUPFAM" id="SSF50475">
    <property type="entry name" value="FMN-binding split barrel"/>
    <property type="match status" value="1"/>
</dbReference>
<dbReference type="InterPro" id="IPR012349">
    <property type="entry name" value="Split_barrel_FMN-bd"/>
</dbReference>
<gene>
    <name evidence="1" type="ORF">ENJ67_04400</name>
</gene>
<protein>
    <submittedName>
        <fullName evidence="1">Uncharacterized protein</fullName>
    </submittedName>
</protein>
<dbReference type="Gene3D" id="2.30.110.10">
    <property type="entry name" value="Electron Transport, Fmn-binding Protein, Chain A"/>
    <property type="match status" value="1"/>
</dbReference>
<sequence length="141" mass="16254">MDKNLQKIEDFIAQHHVLTLATSVNDDVSACSLFYAYDTFSRSFIVASSEETLHVQQIHKNPKVAGNILLETQEVGKIQGLQFRGIFKTVEDAKLKTLYFKTFPYALALRPKLWQIQIDYFKLTDNRLGFGKKLIWQEPSL</sequence>
<dbReference type="EMBL" id="DRNH01000234">
    <property type="protein sequence ID" value="HFB53952.1"/>
    <property type="molecule type" value="Genomic_DNA"/>
</dbReference>
<name>A0A7C3G6X2_9BACT</name>
<organism evidence="1">
    <name type="scientific">Sulfurimonas autotrophica</name>
    <dbReference type="NCBI Taxonomy" id="202747"/>
    <lineage>
        <taxon>Bacteria</taxon>
        <taxon>Pseudomonadati</taxon>
        <taxon>Campylobacterota</taxon>
        <taxon>Epsilonproteobacteria</taxon>
        <taxon>Campylobacterales</taxon>
        <taxon>Sulfurimonadaceae</taxon>
        <taxon>Sulfurimonas</taxon>
    </lineage>
</organism>
<dbReference type="PIRSF" id="PIRSF009554">
    <property type="entry name" value="UCP009554"/>
    <property type="match status" value="1"/>
</dbReference>
<proteinExistence type="predicted"/>
<dbReference type="InterPro" id="IPR011194">
    <property type="entry name" value="UPF0306"/>
</dbReference>
<accession>A0A7C3G6X2</accession>